<keyword evidence="1" id="KW-0812">Transmembrane</keyword>
<proteinExistence type="predicted"/>
<feature type="transmembrane region" description="Helical" evidence="1">
    <location>
        <begin position="139"/>
        <end position="169"/>
    </location>
</feature>
<keyword evidence="1" id="KW-1133">Transmembrane helix</keyword>
<feature type="transmembrane region" description="Helical" evidence="1">
    <location>
        <begin position="266"/>
        <end position="285"/>
    </location>
</feature>
<feature type="transmembrane region" description="Helical" evidence="1">
    <location>
        <begin position="211"/>
        <end position="229"/>
    </location>
</feature>
<accession>A0ABT3A7F0</accession>
<dbReference type="EMBL" id="JAOWKX010000003">
    <property type="protein sequence ID" value="MCV2884616.1"/>
    <property type="molecule type" value="Genomic_DNA"/>
</dbReference>
<feature type="transmembrane region" description="Helical" evidence="1">
    <location>
        <begin position="84"/>
        <end position="102"/>
    </location>
</feature>
<dbReference type="InterPro" id="IPR007163">
    <property type="entry name" value="VCA0040-like"/>
</dbReference>
<evidence type="ECO:0000313" key="3">
    <source>
        <dbReference type="Proteomes" id="UP001652504"/>
    </source>
</evidence>
<evidence type="ECO:0000256" key="1">
    <source>
        <dbReference type="SAM" id="Phobius"/>
    </source>
</evidence>
<name>A0ABT3A7F0_9ALTE</name>
<comment type="caution">
    <text evidence="2">The sequence shown here is derived from an EMBL/GenBank/DDBJ whole genome shotgun (WGS) entry which is preliminary data.</text>
</comment>
<sequence length="297" mass="32163">MGAADVVPGVSGGTIAFITGIYEELIYSLKQCGPDALRLLMQQGFGAAWQHVNGNFLVALFSGVILSILTLSRGILHLLEHYPAMLWAFFFGLIVAGVWSVARHVDKWNLPRVLTFILGACVAYFITTLTPTATEATPLFVFLAGSIAICAMILPGISGSFILLLLGLYAPIFTAVKELNLIIIGLFGLGCIAGLLSFSRVLNWMFNHQKMLTLSLLSGFMVGALNKVWPWKITLETTINRHGEVVPLVEKNVLPAVYELNTGLNANAPLAFGLLLLGIVLVILMEKLGRVHDEQAS</sequence>
<dbReference type="Pfam" id="PF04018">
    <property type="entry name" value="VCA0040-like"/>
    <property type="match status" value="1"/>
</dbReference>
<protein>
    <submittedName>
        <fullName evidence="2">DUF368 domain-containing protein</fullName>
    </submittedName>
</protein>
<evidence type="ECO:0000313" key="2">
    <source>
        <dbReference type="EMBL" id="MCV2884616.1"/>
    </source>
</evidence>
<organism evidence="2 3">
    <name type="scientific">Fluctibacter corallii</name>
    <dbReference type="NCBI Taxonomy" id="2984329"/>
    <lineage>
        <taxon>Bacteria</taxon>
        <taxon>Pseudomonadati</taxon>
        <taxon>Pseudomonadota</taxon>
        <taxon>Gammaproteobacteria</taxon>
        <taxon>Alteromonadales</taxon>
        <taxon>Alteromonadaceae</taxon>
        <taxon>Fluctibacter</taxon>
    </lineage>
</organism>
<reference evidence="2 3" key="1">
    <citation type="submission" date="2022-10" db="EMBL/GenBank/DDBJ databases">
        <title>Aestuariibacter sp. AA17 isolated from Montipora capitata coral fragment.</title>
        <authorList>
            <person name="Emsley S.A."/>
            <person name="Pfannmuller K.M."/>
            <person name="Loughran R.M."/>
            <person name="Shlafstein M."/>
            <person name="Papke E."/>
            <person name="Saw J.H."/>
            <person name="Ushijima B."/>
            <person name="Videau P."/>
        </authorList>
    </citation>
    <scope>NUCLEOTIDE SEQUENCE [LARGE SCALE GENOMIC DNA]</scope>
    <source>
        <strain evidence="2 3">AA17</strain>
    </source>
</reference>
<dbReference type="Proteomes" id="UP001652504">
    <property type="component" value="Unassembled WGS sequence"/>
</dbReference>
<keyword evidence="1" id="KW-0472">Membrane</keyword>
<feature type="transmembrane region" description="Helical" evidence="1">
    <location>
        <begin position="54"/>
        <end position="72"/>
    </location>
</feature>
<feature type="transmembrane region" description="Helical" evidence="1">
    <location>
        <begin position="108"/>
        <end position="127"/>
    </location>
</feature>
<dbReference type="PANTHER" id="PTHR37308:SF1">
    <property type="entry name" value="POLYPRENYL-PHOSPHATE TRANSPORTER"/>
    <property type="match status" value="1"/>
</dbReference>
<keyword evidence="3" id="KW-1185">Reference proteome</keyword>
<dbReference type="PANTHER" id="PTHR37308">
    <property type="entry name" value="INTEGRAL MEMBRANE PROTEIN"/>
    <property type="match status" value="1"/>
</dbReference>
<feature type="transmembrane region" description="Helical" evidence="1">
    <location>
        <begin position="181"/>
        <end position="199"/>
    </location>
</feature>
<gene>
    <name evidence="2" type="ORF">OE749_07905</name>
</gene>